<evidence type="ECO:0000256" key="2">
    <source>
        <dbReference type="ARBA" id="ARBA00022801"/>
    </source>
</evidence>
<dbReference type="RefSeq" id="WP_021687094.1">
    <property type="nucleotide sequence ID" value="NZ_KI260564.1"/>
</dbReference>
<gene>
    <name evidence="3" type="ORF">HMPREF9193_00876</name>
</gene>
<organism evidence="3 4">
    <name type="scientific">Treponema lecithinolyticum ATCC 700332</name>
    <dbReference type="NCBI Taxonomy" id="1321815"/>
    <lineage>
        <taxon>Bacteria</taxon>
        <taxon>Pseudomonadati</taxon>
        <taxon>Spirochaetota</taxon>
        <taxon>Spirochaetia</taxon>
        <taxon>Spirochaetales</taxon>
        <taxon>Treponemataceae</taxon>
        <taxon>Treponema</taxon>
    </lineage>
</organism>
<evidence type="ECO:0000313" key="4">
    <source>
        <dbReference type="Proteomes" id="UP000016649"/>
    </source>
</evidence>
<dbReference type="EMBL" id="AWVH01000024">
    <property type="protein sequence ID" value="ERJ93587.1"/>
    <property type="molecule type" value="Genomic_DNA"/>
</dbReference>
<keyword evidence="4" id="KW-1185">Reference proteome</keyword>
<proteinExistence type="predicted"/>
<keyword evidence="2" id="KW-0378">Hydrolase</keyword>
<evidence type="ECO:0000313" key="3">
    <source>
        <dbReference type="EMBL" id="ERJ93587.1"/>
    </source>
</evidence>
<protein>
    <submittedName>
        <fullName evidence="3">Uncharacterized protein</fullName>
    </submittedName>
</protein>
<reference evidence="3 4" key="1">
    <citation type="submission" date="2013-08" db="EMBL/GenBank/DDBJ databases">
        <authorList>
            <person name="Weinstock G."/>
            <person name="Sodergren E."/>
            <person name="Wylie T."/>
            <person name="Fulton L."/>
            <person name="Fulton R."/>
            <person name="Fronick C."/>
            <person name="O'Laughlin M."/>
            <person name="Godfrey J."/>
            <person name="Miner T."/>
            <person name="Herter B."/>
            <person name="Appelbaum E."/>
            <person name="Cordes M."/>
            <person name="Lek S."/>
            <person name="Wollam A."/>
            <person name="Pepin K.H."/>
            <person name="Palsikar V.B."/>
            <person name="Mitreva M."/>
            <person name="Wilson R.K."/>
        </authorList>
    </citation>
    <scope>NUCLEOTIDE SEQUENCE [LARGE SCALE GENOMIC DNA]</scope>
    <source>
        <strain evidence="3 4">ATCC 700332</strain>
    </source>
</reference>
<sequence>MFVSVVLDPGGLESSRAIVSVLSQYGFVKIQRACWEHTAVTEKRLHTLKKDIDKVTDYYDRVRIYQYPVNGFMAITELNKKRWRRCMLRPPAQR</sequence>
<comment type="caution">
    <text evidence="3">The sequence shown here is derived from an EMBL/GenBank/DDBJ whole genome shotgun (WGS) entry which is preliminary data.</text>
</comment>
<keyword evidence="1" id="KW-0540">Nuclease</keyword>
<accession>A0ABN0NZR4</accession>
<evidence type="ECO:0000256" key="1">
    <source>
        <dbReference type="ARBA" id="ARBA00022722"/>
    </source>
</evidence>
<dbReference type="InterPro" id="IPR019199">
    <property type="entry name" value="Virulence_VapD/CRISPR_Cas2"/>
</dbReference>
<dbReference type="Gene3D" id="3.30.70.240">
    <property type="match status" value="1"/>
</dbReference>
<dbReference type="Proteomes" id="UP000016649">
    <property type="component" value="Unassembled WGS sequence"/>
</dbReference>
<dbReference type="Pfam" id="PF09827">
    <property type="entry name" value="CRISPR_Cas2"/>
    <property type="match status" value="1"/>
</dbReference>
<name>A0ABN0NZR4_TRELE</name>